<dbReference type="AlphaFoldDB" id="A0A0A0DLD1"/>
<sequence length="40" mass="4410">MFGQELSLKTVKQHGKTWGQLPQVSKPSSLPIVHTCSMLS</sequence>
<evidence type="ECO:0000313" key="2">
    <source>
        <dbReference type="Proteomes" id="UP000030019"/>
    </source>
</evidence>
<reference evidence="1 2" key="1">
    <citation type="submission" date="2014-06" db="EMBL/GenBank/DDBJ databases">
        <authorList>
            <person name="Teng J.L."/>
            <person name="Huang Y."/>
            <person name="Tse H."/>
            <person name="Lau S.K."/>
            <person name="Woo P.C."/>
        </authorList>
    </citation>
    <scope>NUCLEOTIDE SEQUENCE [LARGE SCALE GENOMIC DNA]</scope>
    <source>
        <strain evidence="1 2">HKU4</strain>
    </source>
</reference>
<dbReference type="Proteomes" id="UP000030019">
    <property type="component" value="Unassembled WGS sequence"/>
</dbReference>
<accession>A0A0A0DLD1</accession>
<protein>
    <submittedName>
        <fullName evidence="1">Uncharacterized protein</fullName>
    </submittedName>
</protein>
<organism evidence="1 2">
    <name type="scientific">Streptococcus sinensis</name>
    <dbReference type="NCBI Taxonomy" id="176090"/>
    <lineage>
        <taxon>Bacteria</taxon>
        <taxon>Bacillati</taxon>
        <taxon>Bacillota</taxon>
        <taxon>Bacilli</taxon>
        <taxon>Lactobacillales</taxon>
        <taxon>Streptococcaceae</taxon>
        <taxon>Streptococcus</taxon>
    </lineage>
</organism>
<proteinExistence type="predicted"/>
<dbReference type="EMBL" id="JPEN01000036">
    <property type="protein sequence ID" value="KGM37752.1"/>
    <property type="molecule type" value="Genomic_DNA"/>
</dbReference>
<keyword evidence="2" id="KW-1185">Reference proteome</keyword>
<comment type="caution">
    <text evidence="1">The sequence shown here is derived from an EMBL/GenBank/DDBJ whole genome shotgun (WGS) entry which is preliminary data.</text>
</comment>
<evidence type="ECO:0000313" key="1">
    <source>
        <dbReference type="EMBL" id="KGM37752.1"/>
    </source>
</evidence>
<gene>
    <name evidence="1" type="ORF">SSIN_0450</name>
</gene>
<dbReference type="PATRIC" id="fig|176090.4.peg.444"/>
<name>A0A0A0DLD1_9STRE</name>